<dbReference type="Pfam" id="PF03974">
    <property type="entry name" value="Ecotin"/>
    <property type="match status" value="1"/>
</dbReference>
<keyword evidence="2" id="KW-0732">Signal</keyword>
<reference evidence="3 4" key="1">
    <citation type="submission" date="2019-11" db="EMBL/GenBank/DDBJ databases">
        <title>Genome of Strain BIT-d1.</title>
        <authorList>
            <person name="Yang Y."/>
        </authorList>
    </citation>
    <scope>NUCLEOTIDE SEQUENCE [LARGE SCALE GENOMIC DNA]</scope>
    <source>
        <strain evidence="3 4">BIT-d1</strain>
    </source>
</reference>
<dbReference type="PANTHER" id="PTHR35890:SF3">
    <property type="entry name" value="ECOTIN"/>
    <property type="match status" value="1"/>
</dbReference>
<evidence type="ECO:0000313" key="4">
    <source>
        <dbReference type="Proteomes" id="UP000438760"/>
    </source>
</evidence>
<dbReference type="AlphaFoldDB" id="A0A6I3LK09"/>
<name>A0A6I3LK09_9FLAO</name>
<gene>
    <name evidence="3" type="ORF">GJV76_10875</name>
</gene>
<dbReference type="Gene3D" id="2.60.40.550">
    <property type="entry name" value="Ecotin"/>
    <property type="match status" value="1"/>
</dbReference>
<dbReference type="EMBL" id="WMJX01000024">
    <property type="protein sequence ID" value="MTG98623.1"/>
    <property type="molecule type" value="Genomic_DNA"/>
</dbReference>
<organism evidence="3 4">
    <name type="scientific">Myroides albus</name>
    <dbReference type="NCBI Taxonomy" id="2562892"/>
    <lineage>
        <taxon>Bacteria</taxon>
        <taxon>Pseudomonadati</taxon>
        <taxon>Bacteroidota</taxon>
        <taxon>Flavobacteriia</taxon>
        <taxon>Flavobacteriales</taxon>
        <taxon>Flavobacteriaceae</taxon>
        <taxon>Myroides</taxon>
    </lineage>
</organism>
<sequence>MKKILSILMLFAITTTGVMAQTVNRLDPSIFPSPEKGYKQVLIEVPFSKNDNDKKIEFSVGKVMEVDGCNNFGLVGTLKEKNLEGWGYTYYSFESKGDVFSTMMGCPDAAKRNIFVSGKSELVRYNGRLPIVVYIPEDMEVRFKVYKTDGEEYFANEVKTKK</sequence>
<dbReference type="SUPFAM" id="SSF49772">
    <property type="entry name" value="Ecotin, trypsin inhibitor"/>
    <property type="match status" value="1"/>
</dbReference>
<dbReference type="InterPro" id="IPR036198">
    <property type="entry name" value="Ecotin_sf"/>
</dbReference>
<dbReference type="RefSeq" id="WP_155092646.1">
    <property type="nucleotide sequence ID" value="NZ_WMJX01000024.1"/>
</dbReference>
<protein>
    <submittedName>
        <fullName evidence="3">Proteinase inhibitor</fullName>
    </submittedName>
</protein>
<feature type="signal peptide" evidence="2">
    <location>
        <begin position="1"/>
        <end position="20"/>
    </location>
</feature>
<proteinExistence type="inferred from homology"/>
<dbReference type="GO" id="GO:0004867">
    <property type="term" value="F:serine-type endopeptidase inhibitor activity"/>
    <property type="evidence" value="ECO:0007669"/>
    <property type="project" value="InterPro"/>
</dbReference>
<dbReference type="InterPro" id="IPR005658">
    <property type="entry name" value="Prot_inh_ecotin"/>
</dbReference>
<evidence type="ECO:0000256" key="2">
    <source>
        <dbReference type="SAM" id="SignalP"/>
    </source>
</evidence>
<feature type="chain" id="PRO_5026137022" evidence="2">
    <location>
        <begin position="21"/>
        <end position="162"/>
    </location>
</feature>
<evidence type="ECO:0000313" key="3">
    <source>
        <dbReference type="EMBL" id="MTG98623.1"/>
    </source>
</evidence>
<comment type="similarity">
    <text evidence="1">Belongs to the protease inhibitor I11 (ecotin) family.</text>
</comment>
<evidence type="ECO:0000256" key="1">
    <source>
        <dbReference type="ARBA" id="ARBA00010558"/>
    </source>
</evidence>
<dbReference type="PANTHER" id="PTHR35890">
    <property type="match status" value="1"/>
</dbReference>
<keyword evidence="4" id="KW-1185">Reference proteome</keyword>
<accession>A0A6I3LK09</accession>
<dbReference type="Proteomes" id="UP000438760">
    <property type="component" value="Unassembled WGS sequence"/>
</dbReference>
<comment type="caution">
    <text evidence="3">The sequence shown here is derived from an EMBL/GenBank/DDBJ whole genome shotgun (WGS) entry which is preliminary data.</text>
</comment>
<dbReference type="OrthoDB" id="997196at2"/>